<dbReference type="EMBL" id="DTOZ01000026">
    <property type="protein sequence ID" value="HGE77537.1"/>
    <property type="molecule type" value="Genomic_DNA"/>
</dbReference>
<organism evidence="1">
    <name type="scientific">candidate division WOR-3 bacterium</name>
    <dbReference type="NCBI Taxonomy" id="2052148"/>
    <lineage>
        <taxon>Bacteria</taxon>
        <taxon>Bacteria division WOR-3</taxon>
    </lineage>
</organism>
<proteinExistence type="predicted"/>
<gene>
    <name evidence="1" type="ORF">ENX68_00865</name>
</gene>
<dbReference type="AlphaFoldDB" id="A0A7V3RG46"/>
<comment type="caution">
    <text evidence="1">The sequence shown here is derived from an EMBL/GenBank/DDBJ whole genome shotgun (WGS) entry which is preliminary data.</text>
</comment>
<protein>
    <submittedName>
        <fullName evidence="1">Uncharacterized protein</fullName>
    </submittedName>
</protein>
<reference evidence="1" key="1">
    <citation type="journal article" date="2020" name="mSystems">
        <title>Genome- and Community-Level Interaction Insights into Carbon Utilization and Element Cycling Functions of Hydrothermarchaeota in Hydrothermal Sediment.</title>
        <authorList>
            <person name="Zhou Z."/>
            <person name="Liu Y."/>
            <person name="Xu W."/>
            <person name="Pan J."/>
            <person name="Luo Z.H."/>
            <person name="Li M."/>
        </authorList>
    </citation>
    <scope>NUCLEOTIDE SEQUENCE [LARGE SCALE GENOMIC DNA]</scope>
    <source>
        <strain evidence="1">SpSt-961</strain>
    </source>
</reference>
<evidence type="ECO:0000313" key="1">
    <source>
        <dbReference type="EMBL" id="HGE77537.1"/>
    </source>
</evidence>
<dbReference type="SUPFAM" id="SSF110296">
    <property type="entry name" value="Oligoxyloglucan reducing end-specific cellobiohydrolase"/>
    <property type="match status" value="1"/>
</dbReference>
<name>A0A7V3RG46_UNCW3</name>
<sequence length="325" mass="37149">MKKYLVLLIIFISCCSDYYGKPVPIGDEFEDHWREVDFNGLIYCIANSKTNGNEFFIMDENTVYILNDTIINLFSLPYPELTTIALSYSEPVRLLIGTSSSKIYYCSIYGILKELEIPSLSHSEFLSFFPSDTETFFIVDGNALLKISLFNLHLDTLFYSEKRIVDFMISRDGKIFLATEERVCSSIDQGLSWDTLYRTSGDYINRFACDERERIYIGIGNRILKSDDGIHWTDFYTNTLGNFTFAGIDDGVILLRVAENVASAFKINGDGRCYDISLGIVHKFPVLSDCYLMIATNDKRYLISFRDADEMKSALLEFVDTILPP</sequence>
<accession>A0A7V3RG46</accession>